<keyword evidence="7" id="KW-1185">Reference proteome</keyword>
<dbReference type="Pfam" id="PF01255">
    <property type="entry name" value="Prenyltransf"/>
    <property type="match status" value="1"/>
</dbReference>
<dbReference type="InterPro" id="IPR001441">
    <property type="entry name" value="UPP_synth-like"/>
</dbReference>
<dbReference type="GO" id="GO:0045547">
    <property type="term" value="F:ditrans,polycis-polyprenyl diphosphate synthase [(2E,6E)-farnesyl diphosphate specific] activity"/>
    <property type="evidence" value="ECO:0007669"/>
    <property type="project" value="UniProtKB-EC"/>
</dbReference>
<dbReference type="Gene3D" id="3.40.1180.10">
    <property type="entry name" value="Decaprenyl diphosphate synthase-like"/>
    <property type="match status" value="1"/>
</dbReference>
<dbReference type="InterPro" id="IPR018520">
    <property type="entry name" value="UPP_synth-like_CS"/>
</dbReference>
<evidence type="ECO:0000256" key="2">
    <source>
        <dbReference type="ARBA" id="ARBA00022679"/>
    </source>
</evidence>
<comment type="similarity">
    <text evidence="1 5">Belongs to the UPP synthase family.</text>
</comment>
<dbReference type="EMBL" id="JAKKPZ010000526">
    <property type="protein sequence ID" value="KAI1694309.1"/>
    <property type="molecule type" value="Genomic_DNA"/>
</dbReference>
<dbReference type="PANTHER" id="PTHR10291">
    <property type="entry name" value="DEHYDRODOLICHYL DIPHOSPHATE SYNTHASE FAMILY MEMBER"/>
    <property type="match status" value="1"/>
</dbReference>
<comment type="caution">
    <text evidence="6">The sequence shown here is derived from an EMBL/GenBank/DDBJ whole genome shotgun (WGS) entry which is preliminary data.</text>
</comment>
<evidence type="ECO:0000256" key="5">
    <source>
        <dbReference type="RuleBase" id="RU363018"/>
    </source>
</evidence>
<dbReference type="FunFam" id="3.40.1180.10:FF:000005">
    <property type="entry name" value="Alkyl transferase"/>
    <property type="match status" value="1"/>
</dbReference>
<dbReference type="NCBIfam" id="TIGR00055">
    <property type="entry name" value="uppS"/>
    <property type="match status" value="1"/>
</dbReference>
<dbReference type="Proteomes" id="UP001201812">
    <property type="component" value="Unassembled WGS sequence"/>
</dbReference>
<dbReference type="SUPFAM" id="SSF64005">
    <property type="entry name" value="Undecaprenyl diphosphate synthase"/>
    <property type="match status" value="1"/>
</dbReference>
<dbReference type="GO" id="GO:0005783">
    <property type="term" value="C:endoplasmic reticulum"/>
    <property type="evidence" value="ECO:0007669"/>
    <property type="project" value="TreeGrafter"/>
</dbReference>
<accession>A0AAD4MHM8</accession>
<evidence type="ECO:0000256" key="1">
    <source>
        <dbReference type="ARBA" id="ARBA00005432"/>
    </source>
</evidence>
<comment type="catalytic activity">
    <reaction evidence="4">
        <text>n isopentenyl diphosphate + (2E,6E)-farnesyl diphosphate = a di-trans,poly-cis-polyprenyl diphosphate + n diphosphate</text>
        <dbReference type="Rhea" id="RHEA:53008"/>
        <dbReference type="Rhea" id="RHEA-COMP:19494"/>
        <dbReference type="ChEBI" id="CHEBI:33019"/>
        <dbReference type="ChEBI" id="CHEBI:128769"/>
        <dbReference type="ChEBI" id="CHEBI:136960"/>
        <dbReference type="ChEBI" id="CHEBI:175763"/>
        <dbReference type="EC" id="2.5.1.87"/>
    </reaction>
</comment>
<dbReference type="InterPro" id="IPR036424">
    <property type="entry name" value="UPP_synth-like_sf"/>
</dbReference>
<keyword evidence="3" id="KW-0460">Magnesium</keyword>
<evidence type="ECO:0000256" key="3">
    <source>
        <dbReference type="ARBA" id="ARBA00022842"/>
    </source>
</evidence>
<reference evidence="6" key="1">
    <citation type="submission" date="2022-01" db="EMBL/GenBank/DDBJ databases">
        <title>Genome Sequence Resource for Two Populations of Ditylenchus destructor, the Migratory Endoparasitic Phytonematode.</title>
        <authorList>
            <person name="Zhang H."/>
            <person name="Lin R."/>
            <person name="Xie B."/>
        </authorList>
    </citation>
    <scope>NUCLEOTIDE SEQUENCE</scope>
    <source>
        <strain evidence="6">BazhouSP</strain>
    </source>
</reference>
<dbReference type="GO" id="GO:0016094">
    <property type="term" value="P:polyprenol biosynthetic process"/>
    <property type="evidence" value="ECO:0007669"/>
    <property type="project" value="TreeGrafter"/>
</dbReference>
<dbReference type="AlphaFoldDB" id="A0AAD4MHM8"/>
<dbReference type="PROSITE" id="PS01066">
    <property type="entry name" value="UPP_SYNTHASE"/>
    <property type="match status" value="1"/>
</dbReference>
<evidence type="ECO:0000256" key="4">
    <source>
        <dbReference type="ARBA" id="ARBA00047353"/>
    </source>
</evidence>
<dbReference type="PANTHER" id="PTHR10291:SF43">
    <property type="entry name" value="DEHYDRODOLICHYL DIPHOSPHATE SYNTHASE COMPLEX SUBUNIT DHDDS"/>
    <property type="match status" value="1"/>
</dbReference>
<dbReference type="GO" id="GO:1904423">
    <property type="term" value="C:dehydrodolichyl diphosphate synthase complex"/>
    <property type="evidence" value="ECO:0007669"/>
    <property type="project" value="TreeGrafter"/>
</dbReference>
<evidence type="ECO:0000313" key="6">
    <source>
        <dbReference type="EMBL" id="KAI1694309.1"/>
    </source>
</evidence>
<sequence length="247" mass="28710">MPLLEDQTFAGESEWFQEEEAVGLPWWGTLGKHLLQLGKMPNHIAFVMDGNRRYARKNNLGSVVKGHSRGFEQMTKVLEWCRELGVREVTVYAFSIENFKRSEEEVTGLMQLAEKKFEKLLADKEKLQEKQICFRFFGDMKLLPRKIQKLVSEIESLTKDYTQGFVNVCIAYTSQNEIARAMEWIRRGTQMGLVQTDDITESLISRCLDTRNSSEVDMLIRTSGERRLSDFLLWQVFLLLVNRAGRQ</sequence>
<proteinExistence type="inferred from homology"/>
<keyword evidence="2 5" id="KW-0808">Transferase</keyword>
<dbReference type="EC" id="2.5.1.-" evidence="5"/>
<gene>
    <name evidence="6" type="ORF">DdX_20177</name>
</gene>
<protein>
    <recommendedName>
        <fullName evidence="5">Alkyl transferase</fullName>
        <ecNumber evidence="5">2.5.1.-</ecNumber>
    </recommendedName>
</protein>
<name>A0AAD4MHM8_9BILA</name>
<dbReference type="CDD" id="cd00475">
    <property type="entry name" value="Cis_IPPS"/>
    <property type="match status" value="1"/>
</dbReference>
<organism evidence="6 7">
    <name type="scientific">Ditylenchus destructor</name>
    <dbReference type="NCBI Taxonomy" id="166010"/>
    <lineage>
        <taxon>Eukaryota</taxon>
        <taxon>Metazoa</taxon>
        <taxon>Ecdysozoa</taxon>
        <taxon>Nematoda</taxon>
        <taxon>Chromadorea</taxon>
        <taxon>Rhabditida</taxon>
        <taxon>Tylenchina</taxon>
        <taxon>Tylenchomorpha</taxon>
        <taxon>Sphaerularioidea</taxon>
        <taxon>Anguinidae</taxon>
        <taxon>Anguininae</taxon>
        <taxon>Ditylenchus</taxon>
    </lineage>
</organism>
<evidence type="ECO:0000313" key="7">
    <source>
        <dbReference type="Proteomes" id="UP001201812"/>
    </source>
</evidence>